<dbReference type="GeneID" id="96911484"/>
<dbReference type="InterPro" id="IPR010656">
    <property type="entry name" value="DctM"/>
</dbReference>
<reference evidence="9" key="1">
    <citation type="submission" date="2019-08" db="EMBL/GenBank/DDBJ databases">
        <title>Marinilactibacillus psychrotolerans M13-2T whole genome sequencing project.</title>
        <authorList>
            <person name="Ishikawa M."/>
            <person name="Suzuki T."/>
            <person name="Matsutani M."/>
        </authorList>
    </citation>
    <scope>NUCLEOTIDE SEQUENCE</scope>
    <source>
        <strain evidence="9">M13-2T</strain>
    </source>
</reference>
<dbReference type="GO" id="GO:0022857">
    <property type="term" value="F:transmembrane transporter activity"/>
    <property type="evidence" value="ECO:0007669"/>
    <property type="project" value="TreeGrafter"/>
</dbReference>
<evidence type="ECO:0000313" key="10">
    <source>
        <dbReference type="Proteomes" id="UP000887127"/>
    </source>
</evidence>
<feature type="transmembrane region" description="Helical" evidence="7">
    <location>
        <begin position="86"/>
        <end position="104"/>
    </location>
</feature>
<evidence type="ECO:0000256" key="6">
    <source>
        <dbReference type="ARBA" id="ARBA00023136"/>
    </source>
</evidence>
<keyword evidence="6 7" id="KW-0472">Membrane</keyword>
<dbReference type="Pfam" id="PF06808">
    <property type="entry name" value="DctM"/>
    <property type="match status" value="1"/>
</dbReference>
<dbReference type="NCBIfam" id="TIGR00786">
    <property type="entry name" value="dctM"/>
    <property type="match status" value="1"/>
</dbReference>
<dbReference type="PANTHER" id="PTHR33362">
    <property type="entry name" value="SIALIC ACID TRAP TRANSPORTER PERMEASE PROTEIN SIAT-RELATED"/>
    <property type="match status" value="1"/>
</dbReference>
<dbReference type="Proteomes" id="UP000887127">
    <property type="component" value="Unassembled WGS sequence"/>
</dbReference>
<evidence type="ECO:0000256" key="3">
    <source>
        <dbReference type="ARBA" id="ARBA00022519"/>
    </source>
</evidence>
<evidence type="ECO:0000256" key="2">
    <source>
        <dbReference type="ARBA" id="ARBA00022475"/>
    </source>
</evidence>
<feature type="transmembrane region" description="Helical" evidence="7">
    <location>
        <begin position="281"/>
        <end position="301"/>
    </location>
</feature>
<feature type="transmembrane region" description="Helical" evidence="7">
    <location>
        <begin position="396"/>
        <end position="417"/>
    </location>
</feature>
<feature type="transmembrane region" description="Helical" evidence="7">
    <location>
        <begin position="7"/>
        <end position="36"/>
    </location>
</feature>
<feature type="domain" description="TRAP C4-dicarboxylate transport system permease DctM subunit" evidence="8">
    <location>
        <begin position="10"/>
        <end position="419"/>
    </location>
</feature>
<dbReference type="PANTHER" id="PTHR33362:SF2">
    <property type="entry name" value="TRAP TRANSPORTER LARGE PERMEASE PROTEIN"/>
    <property type="match status" value="1"/>
</dbReference>
<keyword evidence="4 7" id="KW-0812">Transmembrane</keyword>
<dbReference type="EMBL" id="BKBI01000006">
    <property type="protein sequence ID" value="GEQ35426.1"/>
    <property type="molecule type" value="Genomic_DNA"/>
</dbReference>
<evidence type="ECO:0000259" key="8">
    <source>
        <dbReference type="Pfam" id="PF06808"/>
    </source>
</evidence>
<name>A0AAV3W8J9_9LACT</name>
<comment type="subcellular location">
    <subcellularLocation>
        <location evidence="1">Cell inner membrane</location>
        <topology evidence="1">Multi-pass membrane protein</topology>
    </subcellularLocation>
</comment>
<accession>A0AAV3W8J9</accession>
<gene>
    <name evidence="9" type="primary">dctM</name>
    <name evidence="9" type="ORF">M132T_09340</name>
</gene>
<dbReference type="GO" id="GO:0005886">
    <property type="term" value="C:plasma membrane"/>
    <property type="evidence" value="ECO:0007669"/>
    <property type="project" value="UniProtKB-SubCell"/>
</dbReference>
<dbReference type="RefSeq" id="WP_091762114.1">
    <property type="nucleotide sequence ID" value="NZ_BJVX01000009.1"/>
</dbReference>
<evidence type="ECO:0000256" key="4">
    <source>
        <dbReference type="ARBA" id="ARBA00022692"/>
    </source>
</evidence>
<feature type="transmembrane region" description="Helical" evidence="7">
    <location>
        <begin position="336"/>
        <end position="355"/>
    </location>
</feature>
<organism evidence="9 10">
    <name type="scientific">Marinilactibacillus psychrotolerans</name>
    <dbReference type="NCBI Taxonomy" id="191770"/>
    <lineage>
        <taxon>Bacteria</taxon>
        <taxon>Bacillati</taxon>
        <taxon>Bacillota</taxon>
        <taxon>Bacilli</taxon>
        <taxon>Lactobacillales</taxon>
        <taxon>Carnobacteriaceae</taxon>
        <taxon>Marinilactibacillus</taxon>
    </lineage>
</organism>
<feature type="transmembrane region" description="Helical" evidence="7">
    <location>
        <begin position="307"/>
        <end position="329"/>
    </location>
</feature>
<protein>
    <submittedName>
        <fullName evidence="9">Membrane protein</fullName>
    </submittedName>
</protein>
<dbReference type="AlphaFoldDB" id="A0AAV3W8J9"/>
<feature type="transmembrane region" description="Helical" evidence="7">
    <location>
        <begin position="56"/>
        <end position="74"/>
    </location>
</feature>
<sequence length="429" mass="45356">MAFEAGLLLLITFMILLIIGVPIAIAIAVSSLSIIMLNLPLDITMFTASQKIVTSLNSFTLISIPLFIMSGIIMNNGGIAKRLIKFSMLLVGKIPGALAITNTIGNGLFGSMSSSAIAASTAIGGVLVPQQIEAGYDKGYAAAANIASAPSGMIIPPSTAFIMYSLVSGASISALFLGGYIVGAAWILIVSLICYVLAKKNKYPIVKVEQSESKIKIIMDAVPSLLLIFIVIGGILTGFFTAIEASAVCVAYSLILSMVYKSISIKDFPNLFRQTIETSGTIMLLLATSSLMSFGMALNSIPAAVSSLVLGISANAFFTLLIINVIFLLVGCFMDVGPAILIFTPIFLPIVQEIGIDPVHFGLFAIMNFSVGSITPPVGTGLYVGASVAKVKFETVIRPLIPFYIGILGLLFLITYFPDLFMWFPNLLG</sequence>
<proteinExistence type="predicted"/>
<comment type="caution">
    <text evidence="9">The sequence shown here is derived from an EMBL/GenBank/DDBJ whole genome shotgun (WGS) entry which is preliminary data.</text>
</comment>
<keyword evidence="3" id="KW-0997">Cell inner membrane</keyword>
<evidence type="ECO:0000256" key="7">
    <source>
        <dbReference type="SAM" id="Phobius"/>
    </source>
</evidence>
<dbReference type="InterPro" id="IPR004681">
    <property type="entry name" value="TRAP_DctM"/>
</dbReference>
<feature type="transmembrane region" description="Helical" evidence="7">
    <location>
        <begin position="140"/>
        <end position="166"/>
    </location>
</feature>
<evidence type="ECO:0000313" key="9">
    <source>
        <dbReference type="EMBL" id="GEQ35426.1"/>
    </source>
</evidence>
<feature type="transmembrane region" description="Helical" evidence="7">
    <location>
        <begin position="172"/>
        <end position="197"/>
    </location>
</feature>
<evidence type="ECO:0000256" key="5">
    <source>
        <dbReference type="ARBA" id="ARBA00022989"/>
    </source>
</evidence>
<keyword evidence="5 7" id="KW-1133">Transmembrane helix</keyword>
<evidence type="ECO:0000256" key="1">
    <source>
        <dbReference type="ARBA" id="ARBA00004429"/>
    </source>
</evidence>
<keyword evidence="2" id="KW-1003">Cell membrane</keyword>
<feature type="transmembrane region" description="Helical" evidence="7">
    <location>
        <begin position="242"/>
        <end position="260"/>
    </location>
</feature>
<dbReference type="PIRSF" id="PIRSF006066">
    <property type="entry name" value="HI0050"/>
    <property type="match status" value="1"/>
</dbReference>
<feature type="transmembrane region" description="Helical" evidence="7">
    <location>
        <begin position="361"/>
        <end position="384"/>
    </location>
</feature>